<dbReference type="RefSeq" id="WP_033672947.1">
    <property type="nucleotide sequence ID" value="NZ_JOTM01000002.1"/>
</dbReference>
<dbReference type="OrthoDB" id="2942846at2"/>
<evidence type="ECO:0000313" key="1">
    <source>
        <dbReference type="EMBL" id="KEK25165.1"/>
    </source>
</evidence>
<dbReference type="Proteomes" id="UP000027778">
    <property type="component" value="Unassembled WGS sequence"/>
</dbReference>
<evidence type="ECO:0008006" key="3">
    <source>
        <dbReference type="Google" id="ProtNLM"/>
    </source>
</evidence>
<keyword evidence="2" id="KW-1185">Reference proteome</keyword>
<comment type="caution">
    <text evidence="1">The sequence shown here is derived from an EMBL/GenBank/DDBJ whole genome shotgun (WGS) entry which is preliminary data.</text>
</comment>
<reference evidence="1 2" key="1">
    <citation type="submission" date="2014-06" db="EMBL/GenBank/DDBJ databases">
        <title>Draft genome sequence of Bacillus gaemokensis JCM 15801 (MCCC 1A00707).</title>
        <authorList>
            <person name="Lai Q."/>
            <person name="Liu Y."/>
            <person name="Shao Z."/>
        </authorList>
    </citation>
    <scope>NUCLEOTIDE SEQUENCE [LARGE SCALE GENOMIC DNA]</scope>
    <source>
        <strain evidence="1 2">JCM 15801</strain>
    </source>
</reference>
<sequence length="192" mass="22007">MKIQEVIKALRTNSAKVVGKEVGICDKRLLRGLKNAGYEYSKKSGVGWRFTGQGEAPLHQNIKDFITDTNNAPKRVSNVDINSSFTTNEMKDLRKMMEWWGSVNGKDDAISKRKECAVQSDDSSKNVEPLYSLYIRTKELASKDKVRRTMNLDKELCARVDSFENQYSLNRDDIVEAALRVFFEKYSDEYKA</sequence>
<dbReference type="EMBL" id="JOTM01000002">
    <property type="protein sequence ID" value="KEK25165.1"/>
    <property type="molecule type" value="Genomic_DNA"/>
</dbReference>
<proteinExistence type="predicted"/>
<name>A0A073KF09_9BACI</name>
<dbReference type="eggNOG" id="ENOG5030DD3">
    <property type="taxonomic scope" value="Bacteria"/>
</dbReference>
<gene>
    <name evidence="1" type="ORF">BAGA_11025</name>
</gene>
<organism evidence="1 2">
    <name type="scientific">Bacillus gaemokensis</name>
    <dbReference type="NCBI Taxonomy" id="574375"/>
    <lineage>
        <taxon>Bacteria</taxon>
        <taxon>Bacillati</taxon>
        <taxon>Bacillota</taxon>
        <taxon>Bacilli</taxon>
        <taxon>Bacillales</taxon>
        <taxon>Bacillaceae</taxon>
        <taxon>Bacillus</taxon>
        <taxon>Bacillus cereus group</taxon>
    </lineage>
</organism>
<dbReference type="AlphaFoldDB" id="A0A073KF09"/>
<accession>A0A073KF09</accession>
<evidence type="ECO:0000313" key="2">
    <source>
        <dbReference type="Proteomes" id="UP000027778"/>
    </source>
</evidence>
<protein>
    <recommendedName>
        <fullName evidence="3">CopG family transcriptional regulator</fullName>
    </recommendedName>
</protein>